<dbReference type="InterPro" id="IPR025256">
    <property type="entry name" value="TM7S3/TM198-like_dom"/>
</dbReference>
<protein>
    <recommendedName>
        <fullName evidence="6">Transmembrane protein 198</fullName>
    </recommendedName>
</protein>
<dbReference type="PANTHER" id="PTHR31247:SF5">
    <property type="entry name" value="DUF4203 DOMAIN-CONTAINING PROTEIN"/>
    <property type="match status" value="1"/>
</dbReference>
<feature type="transmembrane region" description="Helical" evidence="7">
    <location>
        <begin position="80"/>
        <end position="100"/>
    </location>
</feature>
<feature type="chain" id="PRO_5033828654" description="Transmembrane protein 198" evidence="8">
    <location>
        <begin position="21"/>
        <end position="273"/>
    </location>
</feature>
<sequence>MSIIHLWLGLVLFHLAGVVSVTPNVTIDGNSAFDNQVNKILHWDGSGQSLGVGPDIVAIAAIATGLALVSFGYKLLRPAIFLSAFVVGAVVAFVAAEKFVRGNSNATTLCWIAFAAGGLLLGALVLCLYPLGVFLLGAFAGLLLATQLQTSFAYTLSPAHPNTVFLILLAVCGLACGALALALERPFFIVATAWSGAIVAAWGVGYFAGGYPNAANLQKHLRSDQWIYDVPTTWWLYVAGTVVVALVGMWVQFRCYRRAQLQSKQLVTYFHHA</sequence>
<evidence type="ECO:0000313" key="12">
    <source>
        <dbReference type="Proteomes" id="UP000332933"/>
    </source>
</evidence>
<evidence type="ECO:0000313" key="10">
    <source>
        <dbReference type="EMBL" id="KAF0699281.1"/>
    </source>
</evidence>
<evidence type="ECO:0000256" key="2">
    <source>
        <dbReference type="ARBA" id="ARBA00006244"/>
    </source>
</evidence>
<gene>
    <name evidence="11" type="primary">Aste57867_10123</name>
    <name evidence="10" type="ORF">As57867_010084</name>
    <name evidence="11" type="ORF">ASTE57867_10123</name>
</gene>
<keyword evidence="3 7" id="KW-0812">Transmembrane</keyword>
<keyword evidence="8" id="KW-0732">Signal</keyword>
<dbReference type="GO" id="GO:0005886">
    <property type="term" value="C:plasma membrane"/>
    <property type="evidence" value="ECO:0007669"/>
    <property type="project" value="TreeGrafter"/>
</dbReference>
<feature type="transmembrane region" description="Helical" evidence="7">
    <location>
        <begin position="133"/>
        <end position="152"/>
    </location>
</feature>
<feature type="domain" description="TM7S3/TM198-like" evidence="9">
    <location>
        <begin position="59"/>
        <end position="253"/>
    </location>
</feature>
<keyword evidence="4 7" id="KW-1133">Transmembrane helix</keyword>
<keyword evidence="5 7" id="KW-0472">Membrane</keyword>
<evidence type="ECO:0000313" key="11">
    <source>
        <dbReference type="EMBL" id="VFT86999.1"/>
    </source>
</evidence>
<feature type="transmembrane region" description="Helical" evidence="7">
    <location>
        <begin position="56"/>
        <end position="73"/>
    </location>
</feature>
<dbReference type="InterPro" id="IPR040236">
    <property type="entry name" value="TMEM198"/>
</dbReference>
<dbReference type="Proteomes" id="UP000332933">
    <property type="component" value="Unassembled WGS sequence"/>
</dbReference>
<proteinExistence type="inferred from homology"/>
<evidence type="ECO:0000256" key="6">
    <source>
        <dbReference type="ARBA" id="ARBA00049737"/>
    </source>
</evidence>
<dbReference type="EMBL" id="VJMH01005186">
    <property type="protein sequence ID" value="KAF0699281.1"/>
    <property type="molecule type" value="Genomic_DNA"/>
</dbReference>
<feature type="transmembrane region" description="Helical" evidence="7">
    <location>
        <begin position="164"/>
        <end position="183"/>
    </location>
</feature>
<comment type="subcellular location">
    <subcellularLocation>
        <location evidence="1">Membrane</location>
        <topology evidence="1">Multi-pass membrane protein</topology>
    </subcellularLocation>
</comment>
<reference evidence="10" key="2">
    <citation type="submission" date="2019-06" db="EMBL/GenBank/DDBJ databases">
        <title>Genomics analysis of Aphanomyces spp. identifies a new class of oomycete effector associated with host adaptation.</title>
        <authorList>
            <person name="Gaulin E."/>
        </authorList>
    </citation>
    <scope>NUCLEOTIDE SEQUENCE</scope>
    <source>
        <strain evidence="10">CBS 578.67</strain>
    </source>
</reference>
<dbReference type="Pfam" id="PF13886">
    <property type="entry name" value="TM7S3_TM198"/>
    <property type="match status" value="1"/>
</dbReference>
<evidence type="ECO:0000256" key="4">
    <source>
        <dbReference type="ARBA" id="ARBA00022989"/>
    </source>
</evidence>
<evidence type="ECO:0000256" key="1">
    <source>
        <dbReference type="ARBA" id="ARBA00004141"/>
    </source>
</evidence>
<comment type="similarity">
    <text evidence="2">Belongs to the TMEM198 family.</text>
</comment>
<evidence type="ECO:0000256" key="7">
    <source>
        <dbReference type="SAM" id="Phobius"/>
    </source>
</evidence>
<dbReference type="OrthoDB" id="115781at2759"/>
<feature type="transmembrane region" description="Helical" evidence="7">
    <location>
        <begin position="188"/>
        <end position="208"/>
    </location>
</feature>
<dbReference type="PANTHER" id="PTHR31247">
    <property type="entry name" value="TRANSMEMBRANE PROTEIN 198 FAMILY MEMBER"/>
    <property type="match status" value="1"/>
</dbReference>
<evidence type="ECO:0000256" key="3">
    <source>
        <dbReference type="ARBA" id="ARBA00022692"/>
    </source>
</evidence>
<organism evidence="11 12">
    <name type="scientific">Aphanomyces stellatus</name>
    <dbReference type="NCBI Taxonomy" id="120398"/>
    <lineage>
        <taxon>Eukaryota</taxon>
        <taxon>Sar</taxon>
        <taxon>Stramenopiles</taxon>
        <taxon>Oomycota</taxon>
        <taxon>Saprolegniomycetes</taxon>
        <taxon>Saprolegniales</taxon>
        <taxon>Verrucalvaceae</taxon>
        <taxon>Aphanomyces</taxon>
    </lineage>
</organism>
<feature type="transmembrane region" description="Helical" evidence="7">
    <location>
        <begin position="234"/>
        <end position="253"/>
    </location>
</feature>
<accession>A0A485KPK5</accession>
<reference evidence="11 12" key="1">
    <citation type="submission" date="2019-03" db="EMBL/GenBank/DDBJ databases">
        <authorList>
            <person name="Gaulin E."/>
            <person name="Dumas B."/>
        </authorList>
    </citation>
    <scope>NUCLEOTIDE SEQUENCE [LARGE SCALE GENOMIC DNA]</scope>
    <source>
        <strain evidence="11">CBS 568.67</strain>
    </source>
</reference>
<name>A0A485KPK5_9STRA</name>
<feature type="transmembrane region" description="Helical" evidence="7">
    <location>
        <begin position="106"/>
        <end position="126"/>
    </location>
</feature>
<evidence type="ECO:0000259" key="9">
    <source>
        <dbReference type="Pfam" id="PF13886"/>
    </source>
</evidence>
<evidence type="ECO:0000256" key="5">
    <source>
        <dbReference type="ARBA" id="ARBA00023136"/>
    </source>
</evidence>
<dbReference type="AlphaFoldDB" id="A0A485KPK5"/>
<dbReference type="EMBL" id="CAADRA010005207">
    <property type="protein sequence ID" value="VFT86999.1"/>
    <property type="molecule type" value="Genomic_DNA"/>
</dbReference>
<feature type="signal peptide" evidence="8">
    <location>
        <begin position="1"/>
        <end position="20"/>
    </location>
</feature>
<evidence type="ECO:0000256" key="8">
    <source>
        <dbReference type="SAM" id="SignalP"/>
    </source>
</evidence>
<keyword evidence="12" id="KW-1185">Reference proteome</keyword>